<gene>
    <name evidence="3" type="ORF">OS493_020442</name>
</gene>
<dbReference type="Proteomes" id="UP001163046">
    <property type="component" value="Unassembled WGS sequence"/>
</dbReference>
<evidence type="ECO:0000256" key="2">
    <source>
        <dbReference type="SAM" id="SignalP"/>
    </source>
</evidence>
<feature type="compositionally biased region" description="Low complexity" evidence="1">
    <location>
        <begin position="185"/>
        <end position="198"/>
    </location>
</feature>
<dbReference type="PANTHER" id="PTHR33995:SF7">
    <property type="entry name" value="BURSICON SUBUNIT ALPHA-RELATED"/>
    <property type="match status" value="1"/>
</dbReference>
<comment type="caution">
    <text evidence="3">The sequence shown here is derived from an EMBL/GenBank/DDBJ whole genome shotgun (WGS) entry which is preliminary data.</text>
</comment>
<sequence length="363" mass="41252">MKTKTILVALVLLITCIIIVQGYDPDGQDYNPDEDGIQEIDRDQDRLSRLFKRSATMSRRGFGYRSSTRITRRSRKHFPWKIRTTKKSPPVISRPTTTTSSLRPSLEICRNHTVVSRIQDEPGPVVCLRRTTKQLLVQLESVGGFIKRYTAINVTEACGFVDLTTFLNGQPKASANTKNSEHTTKPTNTPEVTTPTTTRHQADQEESNFKLQRLKRSLPTSPGTFIRGCQGRGTIPDGRNLHRLCTECAATTRLSDDRFPNYINEVICGDSDHQCASKMGICFQRTLQLSFLRFNGRFELDSQLSSLTGKTVYKEVWEPYTQQIRSCCECEMYPFIYHVIASRDGDDDGDDDDRDEEDDETVT</sequence>
<feature type="signal peptide" evidence="2">
    <location>
        <begin position="1"/>
        <end position="22"/>
    </location>
</feature>
<keyword evidence="2" id="KW-0732">Signal</keyword>
<dbReference type="EMBL" id="MU826362">
    <property type="protein sequence ID" value="KAJ7378843.1"/>
    <property type="molecule type" value="Genomic_DNA"/>
</dbReference>
<feature type="compositionally biased region" description="Acidic residues" evidence="1">
    <location>
        <begin position="345"/>
        <end position="363"/>
    </location>
</feature>
<name>A0A9W9ZBP9_9CNID</name>
<evidence type="ECO:0000313" key="4">
    <source>
        <dbReference type="Proteomes" id="UP001163046"/>
    </source>
</evidence>
<accession>A0A9W9ZBP9</accession>
<dbReference type="SUPFAM" id="SSF57501">
    <property type="entry name" value="Cystine-knot cytokines"/>
    <property type="match status" value="1"/>
</dbReference>
<dbReference type="AlphaFoldDB" id="A0A9W9ZBP9"/>
<organism evidence="3 4">
    <name type="scientific">Desmophyllum pertusum</name>
    <dbReference type="NCBI Taxonomy" id="174260"/>
    <lineage>
        <taxon>Eukaryota</taxon>
        <taxon>Metazoa</taxon>
        <taxon>Cnidaria</taxon>
        <taxon>Anthozoa</taxon>
        <taxon>Hexacorallia</taxon>
        <taxon>Scleractinia</taxon>
        <taxon>Caryophylliina</taxon>
        <taxon>Caryophylliidae</taxon>
        <taxon>Desmophyllum</taxon>
    </lineage>
</organism>
<evidence type="ECO:0000256" key="1">
    <source>
        <dbReference type="SAM" id="MobiDB-lite"/>
    </source>
</evidence>
<dbReference type="InterPro" id="IPR029034">
    <property type="entry name" value="Cystine-knot_cytokine"/>
</dbReference>
<dbReference type="PANTHER" id="PTHR33995">
    <property type="entry name" value="PROTEIN CBG18546"/>
    <property type="match status" value="1"/>
</dbReference>
<feature type="chain" id="PRO_5040824019" evidence="2">
    <location>
        <begin position="23"/>
        <end position="363"/>
    </location>
</feature>
<evidence type="ECO:0000313" key="3">
    <source>
        <dbReference type="EMBL" id="KAJ7378843.1"/>
    </source>
</evidence>
<reference evidence="3" key="1">
    <citation type="submission" date="2023-01" db="EMBL/GenBank/DDBJ databases">
        <title>Genome assembly of the deep-sea coral Lophelia pertusa.</title>
        <authorList>
            <person name="Herrera S."/>
            <person name="Cordes E."/>
        </authorList>
    </citation>
    <scope>NUCLEOTIDE SEQUENCE</scope>
    <source>
        <strain evidence="3">USNM1676648</strain>
        <tissue evidence="3">Polyp</tissue>
    </source>
</reference>
<proteinExistence type="predicted"/>
<feature type="region of interest" description="Disordered" evidence="1">
    <location>
        <begin position="344"/>
        <end position="363"/>
    </location>
</feature>
<feature type="region of interest" description="Disordered" evidence="1">
    <location>
        <begin position="172"/>
        <end position="208"/>
    </location>
</feature>
<protein>
    <submittedName>
        <fullName evidence="3">Uncharacterized protein</fullName>
    </submittedName>
</protein>
<keyword evidence="4" id="KW-1185">Reference proteome</keyword>
<dbReference type="OrthoDB" id="5977230at2759"/>